<keyword evidence="5 8" id="KW-0472">Membrane</keyword>
<evidence type="ECO:0000313" key="11">
    <source>
        <dbReference type="Proteomes" id="UP001153620"/>
    </source>
</evidence>
<keyword evidence="11" id="KW-1185">Reference proteome</keyword>
<reference evidence="10" key="1">
    <citation type="submission" date="2022-01" db="EMBL/GenBank/DDBJ databases">
        <authorList>
            <person name="King R."/>
        </authorList>
    </citation>
    <scope>NUCLEOTIDE SEQUENCE</scope>
</reference>
<evidence type="ECO:0000256" key="6">
    <source>
        <dbReference type="ARBA" id="ARBA00023170"/>
    </source>
</evidence>
<evidence type="ECO:0000256" key="2">
    <source>
        <dbReference type="ARBA" id="ARBA00022475"/>
    </source>
</evidence>
<name>A0A9N9S9K2_9DIPT</name>
<keyword evidence="3 8" id="KW-0812">Transmembrane</keyword>
<dbReference type="EMBL" id="OU895880">
    <property type="protein sequence ID" value="CAG9811578.1"/>
    <property type="molecule type" value="Genomic_DNA"/>
</dbReference>
<feature type="signal peptide" evidence="9">
    <location>
        <begin position="1"/>
        <end position="22"/>
    </location>
</feature>
<evidence type="ECO:0008006" key="12">
    <source>
        <dbReference type="Google" id="ProtNLM"/>
    </source>
</evidence>
<evidence type="ECO:0000256" key="9">
    <source>
        <dbReference type="SAM" id="SignalP"/>
    </source>
</evidence>
<sequence>MKSLRFLVIFAMLLVLHSSTSTNSINTSSIDDQKLSTSICRITNDITSSKSDTQDIIIGNLGGTMWSSIVNDIIKCLDNKAVVISDIHDIATDKRLRKASVVILALNRSAKYQIIDIISQFGISTVLHHMAKTIVMLPDSTTQDYRAQILGTFGKYGTWNVAVLHKFLGDIVFEIFGSNFKLTKLINPKNSSSVFPDKLKDLRGMKAYVAVHDQQPSVKLRNGRVSSLMIHFLHVIEKVQNIKIGLLLVPDHTYLHKYWIDRKFHLTLNTALVFNTEDPKLFTYQKNGYCVLIPVPPKSSFFHLIIIHPFDILIWILFGVSVVSSVAVWRMYRDRGAVDSHWQLAAGIFMMFIGQGADFSRRNRFVLAVLLNIICLSVFLLSNLYEGAVTSFMIEPAHTNHFKTVEDFLDSDYEIITDEVFVAGIKDSQEFNRLRLKMNSSLGRLERKFNIGYQQQRYAYIFSCDILEYEIYSQLPDGHHVADYFYILPEMISWYYEKLGASYLNPFIERFQYYMDLSFQAGLPHMWKLFMAQRIYKSTGTVILRDREMLELKDFYSVFGSFNVAIVHIGSTGDIIYETVSSDFKLLVHKNPRNGHLIFPDKLKDLRGLKLSVAVHPQPPRVYVTQHTVSTSILYFLDAIEQFMNVKVKLIILPDHTYLNSYWKNRQLHLTLNTFLIFKTKDPRLFIYERNGYCALVPIPSKVPLYYLMFIKPFDGLIWILFGVSIVSSVIVLWMYRGRGAVDSHWQHTAGIFMMFIGQGADFSRRNHFILAFLLNIIYLSVFLLSKLYEGAITSSTIEPVLNNRLMTVKDLVESNYEVVNDAVFAELVKNLTV</sequence>
<feature type="transmembrane region" description="Helical" evidence="8">
    <location>
        <begin position="301"/>
        <end position="329"/>
    </location>
</feature>
<feature type="chain" id="PRO_5040126377" description="Ionotropic receptor" evidence="9">
    <location>
        <begin position="23"/>
        <end position="834"/>
    </location>
</feature>
<evidence type="ECO:0000256" key="3">
    <source>
        <dbReference type="ARBA" id="ARBA00022692"/>
    </source>
</evidence>
<keyword evidence="4 8" id="KW-1133">Transmembrane helix</keyword>
<organism evidence="10 11">
    <name type="scientific">Chironomus riparius</name>
    <dbReference type="NCBI Taxonomy" id="315576"/>
    <lineage>
        <taxon>Eukaryota</taxon>
        <taxon>Metazoa</taxon>
        <taxon>Ecdysozoa</taxon>
        <taxon>Arthropoda</taxon>
        <taxon>Hexapoda</taxon>
        <taxon>Insecta</taxon>
        <taxon>Pterygota</taxon>
        <taxon>Neoptera</taxon>
        <taxon>Endopterygota</taxon>
        <taxon>Diptera</taxon>
        <taxon>Nematocera</taxon>
        <taxon>Chironomoidea</taxon>
        <taxon>Chironomidae</taxon>
        <taxon>Chironominae</taxon>
        <taxon>Chironomus</taxon>
    </lineage>
</organism>
<reference evidence="10" key="2">
    <citation type="submission" date="2022-10" db="EMBL/GenBank/DDBJ databases">
        <authorList>
            <consortium name="ENA_rothamsted_submissions"/>
            <consortium name="culmorum"/>
            <person name="King R."/>
        </authorList>
    </citation>
    <scope>NUCLEOTIDE SEQUENCE</scope>
</reference>
<keyword evidence="9" id="KW-0732">Signal</keyword>
<accession>A0A9N9S9K2</accession>
<gene>
    <name evidence="10" type="ORF">CHIRRI_LOCUS14385</name>
</gene>
<comment type="subcellular location">
    <subcellularLocation>
        <location evidence="1">Cell membrane</location>
        <topology evidence="1">Multi-pass membrane protein</topology>
    </subcellularLocation>
</comment>
<evidence type="ECO:0000256" key="7">
    <source>
        <dbReference type="ARBA" id="ARBA00023180"/>
    </source>
</evidence>
<dbReference type="AlphaFoldDB" id="A0A9N9S9K2"/>
<dbReference type="PANTHER" id="PTHR42643:SF39">
    <property type="entry name" value="IONOTROPIC RECEPTOR 56A-RELATED"/>
    <property type="match status" value="1"/>
</dbReference>
<evidence type="ECO:0000256" key="1">
    <source>
        <dbReference type="ARBA" id="ARBA00004651"/>
    </source>
</evidence>
<keyword evidence="2" id="KW-1003">Cell membrane</keyword>
<feature type="transmembrane region" description="Helical" evidence="8">
    <location>
        <begin position="769"/>
        <end position="789"/>
    </location>
</feature>
<keyword evidence="6" id="KW-0675">Receptor</keyword>
<proteinExistence type="predicted"/>
<evidence type="ECO:0000256" key="5">
    <source>
        <dbReference type="ARBA" id="ARBA00023136"/>
    </source>
</evidence>
<dbReference type="InterPro" id="IPR052192">
    <property type="entry name" value="Insect_Ionotropic_Sensory_Rcpt"/>
</dbReference>
<dbReference type="GO" id="GO:0005886">
    <property type="term" value="C:plasma membrane"/>
    <property type="evidence" value="ECO:0007669"/>
    <property type="project" value="UniProtKB-SubCell"/>
</dbReference>
<feature type="transmembrane region" description="Helical" evidence="8">
    <location>
        <begin position="716"/>
        <end position="736"/>
    </location>
</feature>
<evidence type="ECO:0000313" key="10">
    <source>
        <dbReference type="EMBL" id="CAG9811578.1"/>
    </source>
</evidence>
<protein>
    <recommendedName>
        <fullName evidence="12">Ionotropic receptor</fullName>
    </recommendedName>
</protein>
<evidence type="ECO:0000256" key="4">
    <source>
        <dbReference type="ARBA" id="ARBA00022989"/>
    </source>
</evidence>
<dbReference type="PANTHER" id="PTHR42643">
    <property type="entry name" value="IONOTROPIC RECEPTOR 20A-RELATED"/>
    <property type="match status" value="1"/>
</dbReference>
<feature type="transmembrane region" description="Helical" evidence="8">
    <location>
        <begin position="365"/>
        <end position="385"/>
    </location>
</feature>
<evidence type="ECO:0000256" key="8">
    <source>
        <dbReference type="SAM" id="Phobius"/>
    </source>
</evidence>
<dbReference type="Proteomes" id="UP001153620">
    <property type="component" value="Chromosome 4"/>
</dbReference>
<dbReference type="OrthoDB" id="8195814at2759"/>
<keyword evidence="7" id="KW-0325">Glycoprotein</keyword>